<reference evidence="7" key="2">
    <citation type="submission" date="2021-04" db="EMBL/GenBank/DDBJ databases">
        <authorList>
            <person name="Gilroy R."/>
        </authorList>
    </citation>
    <scope>NUCLEOTIDE SEQUENCE</scope>
    <source>
        <strain evidence="7">CHK186-16707</strain>
    </source>
</reference>
<dbReference type="Pfam" id="PF05175">
    <property type="entry name" value="MTS"/>
    <property type="match status" value="1"/>
</dbReference>
<evidence type="ECO:0000256" key="2">
    <source>
        <dbReference type="ARBA" id="ARBA00022603"/>
    </source>
</evidence>
<dbReference type="InterPro" id="IPR002052">
    <property type="entry name" value="DNA_methylase_N6_adenine_CS"/>
</dbReference>
<evidence type="ECO:0000256" key="3">
    <source>
        <dbReference type="ARBA" id="ARBA00022679"/>
    </source>
</evidence>
<evidence type="ECO:0000313" key="7">
    <source>
        <dbReference type="EMBL" id="HJA08388.1"/>
    </source>
</evidence>
<comment type="caution">
    <text evidence="7">The sequence shown here is derived from an EMBL/GenBank/DDBJ whole genome shotgun (WGS) entry which is preliminary data.</text>
</comment>
<dbReference type="InterPro" id="IPR029063">
    <property type="entry name" value="SAM-dependent_MTases_sf"/>
</dbReference>
<accession>A0A9D2KMC3</accession>
<keyword evidence="3 7" id="KW-0808">Transferase</keyword>
<dbReference type="InterPro" id="IPR004556">
    <property type="entry name" value="HemK-like"/>
</dbReference>
<evidence type="ECO:0000256" key="4">
    <source>
        <dbReference type="ARBA" id="ARBA00022691"/>
    </source>
</evidence>
<comment type="catalytic activity">
    <reaction evidence="5">
        <text>L-glutaminyl-[peptide chain release factor] + S-adenosyl-L-methionine = N(5)-methyl-L-glutaminyl-[peptide chain release factor] + S-adenosyl-L-homocysteine + H(+)</text>
        <dbReference type="Rhea" id="RHEA:42896"/>
        <dbReference type="Rhea" id="RHEA-COMP:10271"/>
        <dbReference type="Rhea" id="RHEA-COMP:10272"/>
        <dbReference type="ChEBI" id="CHEBI:15378"/>
        <dbReference type="ChEBI" id="CHEBI:30011"/>
        <dbReference type="ChEBI" id="CHEBI:57856"/>
        <dbReference type="ChEBI" id="CHEBI:59789"/>
        <dbReference type="ChEBI" id="CHEBI:61891"/>
        <dbReference type="EC" id="2.1.1.297"/>
    </reaction>
</comment>
<dbReference type="CDD" id="cd02440">
    <property type="entry name" value="AdoMet_MTases"/>
    <property type="match status" value="1"/>
</dbReference>
<dbReference type="SUPFAM" id="SSF53335">
    <property type="entry name" value="S-adenosyl-L-methionine-dependent methyltransferases"/>
    <property type="match status" value="1"/>
</dbReference>
<dbReference type="PANTHER" id="PTHR18895:SF74">
    <property type="entry name" value="MTRF1L RELEASE FACTOR GLUTAMINE METHYLTRANSFERASE"/>
    <property type="match status" value="1"/>
</dbReference>
<evidence type="ECO:0000259" key="6">
    <source>
        <dbReference type="Pfam" id="PF05175"/>
    </source>
</evidence>
<evidence type="ECO:0000256" key="5">
    <source>
        <dbReference type="ARBA" id="ARBA00048391"/>
    </source>
</evidence>
<dbReference type="NCBIfam" id="TIGR03534">
    <property type="entry name" value="RF_mod_PrmC"/>
    <property type="match status" value="1"/>
</dbReference>
<dbReference type="InterPro" id="IPR007848">
    <property type="entry name" value="Small_mtfrase_dom"/>
</dbReference>
<organism evidence="7 8">
    <name type="scientific">Candidatus Mailhella merdigallinarum</name>
    <dbReference type="NCBI Taxonomy" id="2838658"/>
    <lineage>
        <taxon>Bacteria</taxon>
        <taxon>Pseudomonadati</taxon>
        <taxon>Thermodesulfobacteriota</taxon>
        <taxon>Desulfovibrionia</taxon>
        <taxon>Desulfovibrionales</taxon>
        <taxon>Desulfovibrionaceae</taxon>
        <taxon>Mailhella</taxon>
    </lineage>
</organism>
<dbReference type="EMBL" id="DXAN01000011">
    <property type="protein sequence ID" value="HJA08388.1"/>
    <property type="molecule type" value="Genomic_DNA"/>
</dbReference>
<dbReference type="InterPro" id="IPR050320">
    <property type="entry name" value="N5-glutamine_MTase"/>
</dbReference>
<name>A0A9D2KMC3_9BACT</name>
<dbReference type="Gene3D" id="3.40.50.150">
    <property type="entry name" value="Vaccinia Virus protein VP39"/>
    <property type="match status" value="1"/>
</dbReference>
<dbReference type="PANTHER" id="PTHR18895">
    <property type="entry name" value="HEMK METHYLTRANSFERASE"/>
    <property type="match status" value="1"/>
</dbReference>
<protein>
    <recommendedName>
        <fullName evidence="1">peptide chain release factor N(5)-glutamine methyltransferase</fullName>
        <ecNumber evidence="1">2.1.1.297</ecNumber>
    </recommendedName>
</protein>
<dbReference type="NCBIfam" id="TIGR00536">
    <property type="entry name" value="hemK_fam"/>
    <property type="match status" value="1"/>
</dbReference>
<keyword evidence="4" id="KW-0949">S-adenosyl-L-methionine</keyword>
<feature type="domain" description="Methyltransferase small" evidence="6">
    <location>
        <begin position="18"/>
        <end position="107"/>
    </location>
</feature>
<gene>
    <name evidence="7" type="primary">prmC</name>
    <name evidence="7" type="ORF">H9962_04255</name>
</gene>
<evidence type="ECO:0000313" key="8">
    <source>
        <dbReference type="Proteomes" id="UP000824225"/>
    </source>
</evidence>
<dbReference type="Proteomes" id="UP000824225">
    <property type="component" value="Unassembled WGS sequence"/>
</dbReference>
<dbReference type="InterPro" id="IPR019874">
    <property type="entry name" value="RF_methyltr_PrmC"/>
</dbReference>
<dbReference type="GO" id="GO:0003676">
    <property type="term" value="F:nucleic acid binding"/>
    <property type="evidence" value="ECO:0007669"/>
    <property type="project" value="InterPro"/>
</dbReference>
<keyword evidence="2 7" id="KW-0489">Methyltransferase</keyword>
<evidence type="ECO:0000256" key="1">
    <source>
        <dbReference type="ARBA" id="ARBA00012771"/>
    </source>
</evidence>
<feature type="non-terminal residue" evidence="7">
    <location>
        <position position="1"/>
    </location>
</feature>
<dbReference type="AlphaFoldDB" id="A0A9D2KMC3"/>
<sequence length="195" mass="21196">TLIPRPETEHLVDEALARLPERTVHFADLGTGSGCLAVTLAAERPFWKGVAVDISEHALETARRNAERLDAADRLTFVCADFTRPGFWDAGDAGLHLVVSNPPYVGEAEYAALDPGVRDYEPKTALVPGPTGLEHPRAVVEAAWHILRPGGLLLMEHGATQGEAVRALCPPERWQDVETGRDLAGLDRYLAAVHR</sequence>
<proteinExistence type="predicted"/>
<dbReference type="GO" id="GO:0102559">
    <property type="term" value="F:peptide chain release factor N(5)-glutamine methyltransferase activity"/>
    <property type="evidence" value="ECO:0007669"/>
    <property type="project" value="UniProtKB-EC"/>
</dbReference>
<dbReference type="EC" id="2.1.1.297" evidence="1"/>
<dbReference type="PROSITE" id="PS00092">
    <property type="entry name" value="N6_MTASE"/>
    <property type="match status" value="1"/>
</dbReference>
<reference evidence="7" key="1">
    <citation type="journal article" date="2021" name="PeerJ">
        <title>Extensive microbial diversity within the chicken gut microbiome revealed by metagenomics and culture.</title>
        <authorList>
            <person name="Gilroy R."/>
            <person name="Ravi A."/>
            <person name="Getino M."/>
            <person name="Pursley I."/>
            <person name="Horton D.L."/>
            <person name="Alikhan N.F."/>
            <person name="Baker D."/>
            <person name="Gharbi K."/>
            <person name="Hall N."/>
            <person name="Watson M."/>
            <person name="Adriaenssens E.M."/>
            <person name="Foster-Nyarko E."/>
            <person name="Jarju S."/>
            <person name="Secka A."/>
            <person name="Antonio M."/>
            <person name="Oren A."/>
            <person name="Chaudhuri R.R."/>
            <person name="La Ragione R."/>
            <person name="Hildebrand F."/>
            <person name="Pallen M.J."/>
        </authorList>
    </citation>
    <scope>NUCLEOTIDE SEQUENCE</scope>
    <source>
        <strain evidence="7">CHK186-16707</strain>
    </source>
</reference>
<dbReference type="GO" id="GO:0032259">
    <property type="term" value="P:methylation"/>
    <property type="evidence" value="ECO:0007669"/>
    <property type="project" value="UniProtKB-KW"/>
</dbReference>